<dbReference type="Proteomes" id="UP000265800">
    <property type="component" value="Unassembled WGS sequence"/>
</dbReference>
<accession>A0A399EGR5</accession>
<dbReference type="GO" id="GO:0004792">
    <property type="term" value="F:thiosulfate-cyanide sulfurtransferase activity"/>
    <property type="evidence" value="ECO:0007669"/>
    <property type="project" value="UniProtKB-EC"/>
</dbReference>
<dbReference type="PROSITE" id="PS50206">
    <property type="entry name" value="RHODANESE_3"/>
    <property type="match status" value="2"/>
</dbReference>
<dbReference type="InterPro" id="IPR001763">
    <property type="entry name" value="Rhodanese-like_dom"/>
</dbReference>
<dbReference type="PROSITE" id="PS00380">
    <property type="entry name" value="RHODANESE_1"/>
    <property type="match status" value="1"/>
</dbReference>
<comment type="caution">
    <text evidence="4">The sequence shown here is derived from an EMBL/GenBank/DDBJ whole genome shotgun (WGS) entry which is preliminary data.</text>
</comment>
<keyword evidence="2" id="KW-0677">Repeat</keyword>
<name>A0A399EGR5_9DEIN</name>
<dbReference type="Pfam" id="PF00581">
    <property type="entry name" value="Rhodanese"/>
    <property type="match status" value="2"/>
</dbReference>
<dbReference type="CDD" id="cd01448">
    <property type="entry name" value="TST_Repeat_1"/>
    <property type="match status" value="1"/>
</dbReference>
<protein>
    <submittedName>
        <fullName evidence="4">Putative thiosulfate sulfurtransferase SseB</fullName>
        <ecNumber evidence="4">2.8.1.1</ecNumber>
    </submittedName>
</protein>
<keyword evidence="5" id="KW-1185">Reference proteome</keyword>
<evidence type="ECO:0000256" key="2">
    <source>
        <dbReference type="ARBA" id="ARBA00022737"/>
    </source>
</evidence>
<keyword evidence="1 4" id="KW-0808">Transferase</keyword>
<proteinExistence type="predicted"/>
<dbReference type="RefSeq" id="WP_119361061.1">
    <property type="nucleotide sequence ID" value="NZ_QWKZ01000116.1"/>
</dbReference>
<dbReference type="AlphaFoldDB" id="A0A399EGR5"/>
<sequence>MGPLVDVDWLQHHLHDPEIRIVDCRFSLQDPQAGRQAFLAGHIPGAVFLDLERDLCAPPRPDRKGGRHPLPDPQVLAATLGQAGIDNTHHVVAYDAPPEGGMFAPYLWWLLRWLGHERVAVLDGGITAWKAAGLPLSHKPTPPTPAIFTPNPQPEWVVDAEFVAHRPSGTVLVDARAPERYRGEVEPLDPVAGHIPGAINRYWQEALEASGRFKPAGAQAERFTGLSGEIVVYCGSGVSAAVNLLALHLIGKPARLYKGSWSDWVSDPSRPVARGED</sequence>
<dbReference type="SMART" id="SM00450">
    <property type="entry name" value="RHOD"/>
    <property type="match status" value="2"/>
</dbReference>
<dbReference type="PANTHER" id="PTHR11364">
    <property type="entry name" value="THIOSULFATE SULFERTANSFERASE"/>
    <property type="match status" value="1"/>
</dbReference>
<dbReference type="CDD" id="cd01449">
    <property type="entry name" value="TST_Repeat_2"/>
    <property type="match status" value="1"/>
</dbReference>
<dbReference type="FunFam" id="3.40.250.10:FF:000035">
    <property type="entry name" value="Thiosulfate sulfurtransferase"/>
    <property type="match status" value="1"/>
</dbReference>
<evidence type="ECO:0000259" key="3">
    <source>
        <dbReference type="PROSITE" id="PS50206"/>
    </source>
</evidence>
<gene>
    <name evidence="4" type="primary">sseB</name>
    <name evidence="4" type="ORF">Mlute_02544</name>
</gene>
<evidence type="ECO:0000256" key="1">
    <source>
        <dbReference type="ARBA" id="ARBA00022679"/>
    </source>
</evidence>
<dbReference type="EC" id="2.8.1.1" evidence="4"/>
<evidence type="ECO:0000313" key="5">
    <source>
        <dbReference type="Proteomes" id="UP000265800"/>
    </source>
</evidence>
<feature type="domain" description="Rhodanese" evidence="3">
    <location>
        <begin position="15"/>
        <end position="138"/>
    </location>
</feature>
<dbReference type="InterPro" id="IPR036873">
    <property type="entry name" value="Rhodanese-like_dom_sf"/>
</dbReference>
<dbReference type="PANTHER" id="PTHR11364:SF27">
    <property type="entry name" value="SULFURTRANSFERASE"/>
    <property type="match status" value="1"/>
</dbReference>
<dbReference type="OrthoDB" id="9770030at2"/>
<organism evidence="4 5">
    <name type="scientific">Meiothermus luteus</name>
    <dbReference type="NCBI Taxonomy" id="2026184"/>
    <lineage>
        <taxon>Bacteria</taxon>
        <taxon>Thermotogati</taxon>
        <taxon>Deinococcota</taxon>
        <taxon>Deinococci</taxon>
        <taxon>Thermales</taxon>
        <taxon>Thermaceae</taxon>
        <taxon>Meiothermus</taxon>
    </lineage>
</organism>
<dbReference type="InterPro" id="IPR045078">
    <property type="entry name" value="TST/MPST-like"/>
</dbReference>
<dbReference type="EMBL" id="QWKZ01000116">
    <property type="protein sequence ID" value="RIH82280.1"/>
    <property type="molecule type" value="Genomic_DNA"/>
</dbReference>
<evidence type="ECO:0000313" key="4">
    <source>
        <dbReference type="EMBL" id="RIH82280.1"/>
    </source>
</evidence>
<feature type="domain" description="Rhodanese" evidence="3">
    <location>
        <begin position="166"/>
        <end position="273"/>
    </location>
</feature>
<reference evidence="4 5" key="1">
    <citation type="submission" date="2018-08" db="EMBL/GenBank/DDBJ databases">
        <title>Meiothermus luteus KCTC 52599 genome sequencing project.</title>
        <authorList>
            <person name="Da Costa M.S."/>
            <person name="Albuquerque L."/>
            <person name="Raposo P."/>
            <person name="Froufe H.J.C."/>
            <person name="Barroso C.S."/>
            <person name="Egas C."/>
        </authorList>
    </citation>
    <scope>NUCLEOTIDE SEQUENCE [LARGE SCALE GENOMIC DNA]</scope>
    <source>
        <strain evidence="4 5">KCTC 52599</strain>
    </source>
</reference>
<dbReference type="SUPFAM" id="SSF52821">
    <property type="entry name" value="Rhodanese/Cell cycle control phosphatase"/>
    <property type="match status" value="2"/>
</dbReference>
<dbReference type="InterPro" id="IPR001307">
    <property type="entry name" value="Thiosulphate_STrfase_CS"/>
</dbReference>
<dbReference type="Gene3D" id="3.40.250.10">
    <property type="entry name" value="Rhodanese-like domain"/>
    <property type="match status" value="2"/>
</dbReference>